<proteinExistence type="predicted"/>
<dbReference type="AlphaFoldDB" id="A0A0U9H346"/>
<protein>
    <submittedName>
        <fullName evidence="1">Uncharacterized protein</fullName>
    </submittedName>
</protein>
<organism evidence="1 2">
    <name type="scientific">Oceanobacillus picturae</name>
    <dbReference type="NCBI Taxonomy" id="171693"/>
    <lineage>
        <taxon>Bacteria</taxon>
        <taxon>Bacillati</taxon>
        <taxon>Bacillota</taxon>
        <taxon>Bacilli</taxon>
        <taxon>Bacillales</taxon>
        <taxon>Bacillaceae</taxon>
        <taxon>Oceanobacillus</taxon>
    </lineage>
</organism>
<accession>A0A0U9H346</accession>
<reference evidence="1 2" key="2">
    <citation type="journal article" date="2016" name="Genome Announc.">
        <title>Draft Genome Sequence of Oceanobacillus picturae Heshi-B3, Isolated from Fermented Rice Bran in a Traditional Japanese Seafood Dish.</title>
        <authorList>
            <person name="Akuzawa S."/>
            <person name="Nagaoka J."/>
            <person name="Kanekatsu M."/>
            <person name="Kanesaki Y."/>
            <person name="Suzuki T."/>
        </authorList>
    </citation>
    <scope>NUCLEOTIDE SEQUENCE [LARGE SCALE GENOMIC DNA]</scope>
    <source>
        <strain evidence="1 2">Heshi-B3</strain>
    </source>
</reference>
<dbReference type="EMBL" id="BBXV01000011">
    <property type="protein sequence ID" value="GAQ16879.1"/>
    <property type="molecule type" value="Genomic_DNA"/>
</dbReference>
<reference evidence="2" key="1">
    <citation type="submission" date="2015-07" db="EMBL/GenBank/DDBJ databases">
        <title>Draft Genome Sequence of Oceanobacillus picturae Heshi-B3 that Was Isolated from Fermented Rice Bran with Aging Salted Mackerel, Which Was Named Heshiko as Traditional Fermented Seafood in Japan.</title>
        <authorList>
            <person name="Akuzawa S."/>
            <person name="Nakagawa J."/>
            <person name="Kanekatsu T."/>
            <person name="Kanesaki Y."/>
            <person name="Suzuki T."/>
        </authorList>
    </citation>
    <scope>NUCLEOTIDE SEQUENCE [LARGE SCALE GENOMIC DNA]</scope>
    <source>
        <strain evidence="2">Heshi-B3</strain>
    </source>
</reference>
<dbReference type="Proteomes" id="UP000052946">
    <property type="component" value="Unassembled WGS sequence"/>
</dbReference>
<evidence type="ECO:0000313" key="1">
    <source>
        <dbReference type="EMBL" id="GAQ16879.1"/>
    </source>
</evidence>
<gene>
    <name evidence="1" type="ORF">OPHB3_0803</name>
</gene>
<comment type="caution">
    <text evidence="1">The sequence shown here is derived from an EMBL/GenBank/DDBJ whole genome shotgun (WGS) entry which is preliminary data.</text>
</comment>
<evidence type="ECO:0000313" key="2">
    <source>
        <dbReference type="Proteomes" id="UP000052946"/>
    </source>
</evidence>
<name>A0A0U9H346_9BACI</name>
<sequence>MYNPLIEMNNSGRLNIFNVLLDSIHPVNLYSITPKKIIINPNNRLAFIFCLTKEIILSQ</sequence>